<gene>
    <name evidence="9" type="ORF">ALMOND_2B003607</name>
</gene>
<dbReference type="FunFam" id="3.30.730.10:FF:000001">
    <property type="entry name" value="Ethylene-responsive transcription factor 2"/>
    <property type="match status" value="1"/>
</dbReference>
<dbReference type="OMA" id="HANRIQQ"/>
<evidence type="ECO:0000313" key="10">
    <source>
        <dbReference type="Proteomes" id="UP000327085"/>
    </source>
</evidence>
<dbReference type="SUPFAM" id="SSF54171">
    <property type="entry name" value="DNA-binding domain"/>
    <property type="match status" value="1"/>
</dbReference>
<evidence type="ECO:0000256" key="5">
    <source>
        <dbReference type="ARBA" id="ARBA00023242"/>
    </source>
</evidence>
<dbReference type="InterPro" id="IPR001471">
    <property type="entry name" value="AP2/ERF_dom"/>
</dbReference>
<evidence type="ECO:0000256" key="4">
    <source>
        <dbReference type="ARBA" id="ARBA00023163"/>
    </source>
</evidence>
<dbReference type="GO" id="GO:0003677">
    <property type="term" value="F:DNA binding"/>
    <property type="evidence" value="ECO:0007669"/>
    <property type="project" value="UniProtKB-KW"/>
</dbReference>
<feature type="compositionally biased region" description="Basic residues" evidence="7">
    <location>
        <begin position="145"/>
        <end position="155"/>
    </location>
</feature>
<dbReference type="GO" id="GO:0005634">
    <property type="term" value="C:nucleus"/>
    <property type="evidence" value="ECO:0007669"/>
    <property type="project" value="UniProtKB-SubCell"/>
</dbReference>
<evidence type="ECO:0000256" key="2">
    <source>
        <dbReference type="ARBA" id="ARBA00023015"/>
    </source>
</evidence>
<comment type="subcellular location">
    <subcellularLocation>
        <location evidence="1">Nucleus</location>
    </subcellularLocation>
</comment>
<name>A0A5E4E6Q6_PRUDU</name>
<evidence type="ECO:0000256" key="6">
    <source>
        <dbReference type="ARBA" id="ARBA00024343"/>
    </source>
</evidence>
<accession>A0A5E4E6Q6</accession>
<evidence type="ECO:0000256" key="7">
    <source>
        <dbReference type="SAM" id="MobiDB-lite"/>
    </source>
</evidence>
<keyword evidence="5" id="KW-0539">Nucleus</keyword>
<dbReference type="Proteomes" id="UP000327085">
    <property type="component" value="Chromosome 7"/>
</dbReference>
<evidence type="ECO:0000313" key="9">
    <source>
        <dbReference type="EMBL" id="VVA09508.1"/>
    </source>
</evidence>
<dbReference type="InterPro" id="IPR044808">
    <property type="entry name" value="ERF_plant"/>
</dbReference>
<dbReference type="SMART" id="SM00380">
    <property type="entry name" value="AP2"/>
    <property type="match status" value="1"/>
</dbReference>
<dbReference type="InParanoid" id="A0A5E4E6Q6"/>
<dbReference type="Gene3D" id="3.30.730.10">
    <property type="entry name" value="AP2/ERF domain"/>
    <property type="match status" value="1"/>
</dbReference>
<evidence type="ECO:0000256" key="3">
    <source>
        <dbReference type="ARBA" id="ARBA00023125"/>
    </source>
</evidence>
<feature type="region of interest" description="Disordered" evidence="7">
    <location>
        <begin position="211"/>
        <end position="246"/>
    </location>
</feature>
<dbReference type="Pfam" id="PF00847">
    <property type="entry name" value="AP2"/>
    <property type="match status" value="1"/>
</dbReference>
<dbReference type="PANTHER" id="PTHR31190">
    <property type="entry name" value="DNA-BINDING DOMAIN"/>
    <property type="match status" value="1"/>
</dbReference>
<dbReference type="GO" id="GO:0003700">
    <property type="term" value="F:DNA-binding transcription factor activity"/>
    <property type="evidence" value="ECO:0007669"/>
    <property type="project" value="InterPro"/>
</dbReference>
<protein>
    <submittedName>
        <fullName evidence="9">PREDICTED: ethylene-responsive mRNAion</fullName>
    </submittedName>
</protein>
<organism evidence="9 10">
    <name type="scientific">Prunus dulcis</name>
    <name type="common">Almond</name>
    <name type="synonym">Amygdalus dulcis</name>
    <dbReference type="NCBI Taxonomy" id="3755"/>
    <lineage>
        <taxon>Eukaryota</taxon>
        <taxon>Viridiplantae</taxon>
        <taxon>Streptophyta</taxon>
        <taxon>Embryophyta</taxon>
        <taxon>Tracheophyta</taxon>
        <taxon>Spermatophyta</taxon>
        <taxon>Magnoliopsida</taxon>
        <taxon>eudicotyledons</taxon>
        <taxon>Gunneridae</taxon>
        <taxon>Pentapetalae</taxon>
        <taxon>rosids</taxon>
        <taxon>fabids</taxon>
        <taxon>Rosales</taxon>
        <taxon>Rosaceae</taxon>
        <taxon>Amygdaloideae</taxon>
        <taxon>Amygdaleae</taxon>
        <taxon>Prunus</taxon>
    </lineage>
</organism>
<reference evidence="10" key="1">
    <citation type="journal article" date="2020" name="Plant J.">
        <title>Transposons played a major role in the diversification between the closely related almond and peach genomes: results from the almond genome sequence.</title>
        <authorList>
            <person name="Alioto T."/>
            <person name="Alexiou K.G."/>
            <person name="Bardil A."/>
            <person name="Barteri F."/>
            <person name="Castanera R."/>
            <person name="Cruz F."/>
            <person name="Dhingra A."/>
            <person name="Duval H."/>
            <person name="Fernandez I Marti A."/>
            <person name="Frias L."/>
            <person name="Galan B."/>
            <person name="Garcia J.L."/>
            <person name="Howad W."/>
            <person name="Gomez-Garrido J."/>
            <person name="Gut M."/>
            <person name="Julca I."/>
            <person name="Morata J."/>
            <person name="Puigdomenech P."/>
            <person name="Ribeca P."/>
            <person name="Rubio Cabetas M.J."/>
            <person name="Vlasova A."/>
            <person name="Wirthensohn M."/>
            <person name="Garcia-Mas J."/>
            <person name="Gabaldon T."/>
            <person name="Casacuberta J.M."/>
            <person name="Arus P."/>
        </authorList>
    </citation>
    <scope>NUCLEOTIDE SEQUENCE [LARGE SCALE GENOMIC DNA]</scope>
    <source>
        <strain evidence="10">cv. Texas</strain>
    </source>
</reference>
<keyword evidence="4" id="KW-0804">Transcription</keyword>
<evidence type="ECO:0000256" key="1">
    <source>
        <dbReference type="ARBA" id="ARBA00004123"/>
    </source>
</evidence>
<dbReference type="InterPro" id="IPR036955">
    <property type="entry name" value="AP2/ERF_dom_sf"/>
</dbReference>
<dbReference type="Gramene" id="VVA09508">
    <property type="protein sequence ID" value="VVA09508"/>
    <property type="gene ID" value="Prudul26B003607"/>
</dbReference>
<feature type="region of interest" description="Disordered" evidence="7">
    <location>
        <begin position="132"/>
        <end position="155"/>
    </location>
</feature>
<dbReference type="EMBL" id="CABIKO010000001">
    <property type="protein sequence ID" value="VVA09508.1"/>
    <property type="molecule type" value="Genomic_DNA"/>
</dbReference>
<proteinExistence type="inferred from homology"/>
<evidence type="ECO:0000259" key="8">
    <source>
        <dbReference type="PROSITE" id="PS51032"/>
    </source>
</evidence>
<dbReference type="PROSITE" id="PS51032">
    <property type="entry name" value="AP2_ERF"/>
    <property type="match status" value="1"/>
</dbReference>
<feature type="region of interest" description="Disordered" evidence="7">
    <location>
        <begin position="57"/>
        <end position="92"/>
    </location>
</feature>
<sequence length="294" mass="32693">MSFYQLRTDPQFLFLFSFVPRITPKKEQMPSHANRIQQKQEHCIMVSALKHVISGGINAGGSGPTSQQQQLMGAGHSATSSLPSTRDGTQSATDQVHMLSFSAEGDTCRVCGIEGCLGCDYFPSTTLPDRNKQLNLGSGENAGTRKGKNKYRGVRQRPWGKWAAEIRDPRRAARVWLGTFETAEEAARAYDKAAIAFRGDKAKLNFSLTSSDQHSNITNNNITSSSRRTRTSSQLNRSMEEADQDKVNPITVKQSEKVEIFESSASQEENDQFLWDMLQDGDDDDELKAWMSAN</sequence>
<dbReference type="InterPro" id="IPR016177">
    <property type="entry name" value="DNA-bd_dom_sf"/>
</dbReference>
<keyword evidence="2" id="KW-0805">Transcription regulation</keyword>
<dbReference type="CDD" id="cd00018">
    <property type="entry name" value="AP2"/>
    <property type="match status" value="1"/>
</dbReference>
<keyword evidence="3" id="KW-0238">DNA-binding</keyword>
<dbReference type="PANTHER" id="PTHR31190:SF181">
    <property type="entry name" value="OS02G0764700 PROTEIN"/>
    <property type="match status" value="1"/>
</dbReference>
<dbReference type="GO" id="GO:0009873">
    <property type="term" value="P:ethylene-activated signaling pathway"/>
    <property type="evidence" value="ECO:0007669"/>
    <property type="project" value="InterPro"/>
</dbReference>
<comment type="similarity">
    <text evidence="6">Belongs to the AP2/ERF transcription factor family. ERF subfamily.</text>
</comment>
<feature type="domain" description="AP2/ERF" evidence="8">
    <location>
        <begin position="150"/>
        <end position="207"/>
    </location>
</feature>
<dbReference type="AlphaFoldDB" id="A0A5E4E6Q6"/>
<dbReference type="PRINTS" id="PR00367">
    <property type="entry name" value="ETHRSPELEMNT"/>
</dbReference>
<feature type="compositionally biased region" description="Low complexity" evidence="7">
    <location>
        <begin position="215"/>
        <end position="226"/>
    </location>
</feature>
<feature type="compositionally biased region" description="Polar residues" evidence="7">
    <location>
        <begin position="64"/>
        <end position="92"/>
    </location>
</feature>